<reference evidence="4 5" key="1">
    <citation type="submission" date="2014-08" db="EMBL/GenBank/DDBJ databases">
        <authorList>
            <person name="Wibberg D."/>
        </authorList>
    </citation>
    <scope>NUCLEOTIDE SEQUENCE [LARGE SCALE GENOMIC DNA]</scope>
    <source>
        <strain evidence="5">ING2-E5B</strain>
    </source>
</reference>
<evidence type="ECO:0000313" key="5">
    <source>
        <dbReference type="Proteomes" id="UP000032417"/>
    </source>
</evidence>
<dbReference type="Proteomes" id="UP000032417">
    <property type="component" value="Chromosome 1"/>
</dbReference>
<organism evidence="4 5">
    <name type="scientific">Fermentimonas caenicola</name>
    <dbReference type="NCBI Taxonomy" id="1562970"/>
    <lineage>
        <taxon>Bacteria</taxon>
        <taxon>Pseudomonadati</taxon>
        <taxon>Bacteroidota</taxon>
        <taxon>Bacteroidia</taxon>
        <taxon>Bacteroidales</taxon>
        <taxon>Dysgonomonadaceae</taxon>
        <taxon>Fermentimonas</taxon>
    </lineage>
</organism>
<sequence length="415" mass="47510">MKISNLPYLEPYTTRDSRHRCPRCNHARTFTFYIDPETGKPIHRTVGRCDREIKCGYHYTPREYYRDNLPLCGDLFDGNQSKGNGKQISRNGKFSDKTVVTGDLFGVNSNQSGMNNNQSETIDYIKILDEKIDCISHRYVICSKSSDSNFVSFLYDHFPGERIEEAIDRYALGATRNRRVIFWQIDIDDNVRTGKIMQYNPQTGKRVRNERGGINWVHNILKKRSYVFQNYNLCQCYFGEHLLKLFPNKPVAIVEAEKTAVIGSIHTPDFIWLAAGNLNGLNVPKSRVLRDRNVMLFPDAGCYEKWAEKMKRISREVNCTMEVSDVVEKHATEEQLINGYDFADYVIEKLKGDGENEKGECDSNESDSNEPAGEETGPTNNIKLPSREPSPALQKMIDKNPSLTTLIDKFGLVEV</sequence>
<dbReference type="InterPro" id="IPR045951">
    <property type="entry name" value="DUF6371"/>
</dbReference>
<feature type="domain" description="Zinc beta-ribbon finger putative" evidence="3">
    <location>
        <begin position="9"/>
        <end position="68"/>
    </location>
</feature>
<dbReference type="KEGG" id="pbt:ING2E5B_0532"/>
<accession>A0A098BXA3</accession>
<dbReference type="NCBIfam" id="NF040506">
    <property type="entry name" value="PG0870_Nterm"/>
    <property type="match status" value="1"/>
</dbReference>
<dbReference type="STRING" id="1562970.ING2E5B_0532"/>
<gene>
    <name evidence="4" type="ORF">ING2E5B_0532</name>
</gene>
<dbReference type="Pfam" id="PF21957">
    <property type="entry name" value="Zn_ribbon_16"/>
    <property type="match status" value="1"/>
</dbReference>
<dbReference type="Pfam" id="PF19898">
    <property type="entry name" value="DUF6371"/>
    <property type="match status" value="1"/>
</dbReference>
<evidence type="ECO:0000259" key="2">
    <source>
        <dbReference type="Pfam" id="PF19898"/>
    </source>
</evidence>
<evidence type="ECO:0000313" key="4">
    <source>
        <dbReference type="EMBL" id="CEA15299.1"/>
    </source>
</evidence>
<evidence type="ECO:0000256" key="1">
    <source>
        <dbReference type="SAM" id="MobiDB-lite"/>
    </source>
</evidence>
<feature type="region of interest" description="Disordered" evidence="1">
    <location>
        <begin position="353"/>
        <end position="397"/>
    </location>
</feature>
<dbReference type="PATRIC" id="fig|1562970.3.peg.527"/>
<dbReference type="AlphaFoldDB" id="A0A098BXA3"/>
<name>A0A098BXA3_9BACT</name>
<keyword evidence="5" id="KW-1185">Reference proteome</keyword>
<dbReference type="OrthoDB" id="1068350at2"/>
<evidence type="ECO:0008006" key="6">
    <source>
        <dbReference type="Google" id="ProtNLM"/>
    </source>
</evidence>
<evidence type="ECO:0000259" key="3">
    <source>
        <dbReference type="Pfam" id="PF21957"/>
    </source>
</evidence>
<dbReference type="InterPro" id="IPR047731">
    <property type="entry name" value="Zinc_ribbon_put"/>
</dbReference>
<dbReference type="EMBL" id="LN515532">
    <property type="protein sequence ID" value="CEA15299.1"/>
    <property type="molecule type" value="Genomic_DNA"/>
</dbReference>
<feature type="domain" description="DUF6371" evidence="2">
    <location>
        <begin position="148"/>
        <end position="299"/>
    </location>
</feature>
<proteinExistence type="predicted"/>
<dbReference type="HOGENOM" id="CLU_044073_1_0_10"/>
<protein>
    <recommendedName>
        <fullName evidence="6">Toprim domain-containing protein</fullName>
    </recommendedName>
</protein>